<dbReference type="NCBIfam" id="NF041918">
    <property type="entry name" value="SAMP1"/>
    <property type="match status" value="1"/>
</dbReference>
<dbReference type="InterPro" id="IPR016155">
    <property type="entry name" value="Mopterin_synth/thiamin_S_b"/>
</dbReference>
<dbReference type="InterPro" id="IPR012675">
    <property type="entry name" value="Beta-grasp_dom_sf"/>
</dbReference>
<dbReference type="Gene3D" id="3.10.20.30">
    <property type="match status" value="1"/>
</dbReference>
<evidence type="ECO:0000313" key="1">
    <source>
        <dbReference type="EMBL" id="TMI79200.1"/>
    </source>
</evidence>
<sequence length="93" mass="10237">MMAQIYLPTPLRRLTSGQAKVVADGRTVEEALVALERQFPGLREQLREPTGEVRRFINVFVNGTEIRMLQGPSTPLRDGDEVSIIPAMAGGTD</sequence>
<accession>A0A537J6P5</accession>
<protein>
    <submittedName>
        <fullName evidence="1">MoaD/ThiS family protein</fullName>
    </submittedName>
</protein>
<organism evidence="1 2">
    <name type="scientific">Candidatus Segetimicrobium genomatis</name>
    <dbReference type="NCBI Taxonomy" id="2569760"/>
    <lineage>
        <taxon>Bacteria</taxon>
        <taxon>Bacillati</taxon>
        <taxon>Candidatus Sysuimicrobiota</taxon>
        <taxon>Candidatus Sysuimicrobiia</taxon>
        <taxon>Candidatus Sysuimicrobiales</taxon>
        <taxon>Candidatus Segetimicrobiaceae</taxon>
        <taxon>Candidatus Segetimicrobium</taxon>
    </lineage>
</organism>
<dbReference type="InterPro" id="IPR052045">
    <property type="entry name" value="Sulfur_Carrier/Prot_Modifier"/>
</dbReference>
<gene>
    <name evidence="1" type="ORF">E6H03_10695</name>
</gene>
<reference evidence="1 2" key="1">
    <citation type="journal article" date="2019" name="Nat. Microbiol.">
        <title>Mediterranean grassland soil C-N compound turnover is dependent on rainfall and depth, and is mediated by genomically divergent microorganisms.</title>
        <authorList>
            <person name="Diamond S."/>
            <person name="Andeer P.F."/>
            <person name="Li Z."/>
            <person name="Crits-Christoph A."/>
            <person name="Burstein D."/>
            <person name="Anantharaman K."/>
            <person name="Lane K.R."/>
            <person name="Thomas B.C."/>
            <person name="Pan C."/>
            <person name="Northen T.R."/>
            <person name="Banfield J.F."/>
        </authorList>
    </citation>
    <scope>NUCLEOTIDE SEQUENCE [LARGE SCALE GENOMIC DNA]</scope>
    <source>
        <strain evidence="1">NP_6</strain>
    </source>
</reference>
<dbReference type="PANTHER" id="PTHR38031:SF1">
    <property type="entry name" value="SULFUR CARRIER PROTEIN CYSO"/>
    <property type="match status" value="1"/>
</dbReference>
<proteinExistence type="predicted"/>
<dbReference type="Proteomes" id="UP000318093">
    <property type="component" value="Unassembled WGS sequence"/>
</dbReference>
<dbReference type="InterPro" id="IPR054834">
    <property type="entry name" value="SAMP1_3"/>
</dbReference>
<dbReference type="AlphaFoldDB" id="A0A537J6P5"/>
<evidence type="ECO:0000313" key="2">
    <source>
        <dbReference type="Proteomes" id="UP000318093"/>
    </source>
</evidence>
<comment type="caution">
    <text evidence="1">The sequence shown here is derived from an EMBL/GenBank/DDBJ whole genome shotgun (WGS) entry which is preliminary data.</text>
</comment>
<dbReference type="Pfam" id="PF02597">
    <property type="entry name" value="ThiS"/>
    <property type="match status" value="1"/>
</dbReference>
<dbReference type="PANTHER" id="PTHR38031">
    <property type="entry name" value="SULFUR CARRIER PROTEIN SLR0821-RELATED"/>
    <property type="match status" value="1"/>
</dbReference>
<dbReference type="InterPro" id="IPR003749">
    <property type="entry name" value="ThiS/MoaD-like"/>
</dbReference>
<name>A0A537J6P5_9BACT</name>
<dbReference type="EMBL" id="VBAN01000347">
    <property type="protein sequence ID" value="TMI79200.1"/>
    <property type="molecule type" value="Genomic_DNA"/>
</dbReference>
<dbReference type="SUPFAM" id="SSF54285">
    <property type="entry name" value="MoaD/ThiS"/>
    <property type="match status" value="1"/>
</dbReference>